<reference evidence="7 8" key="1">
    <citation type="journal article" date="2019" name="Sci. Rep.">
        <title>Comparative genomics of chytrid fungi reveal insights into the obligate biotrophic and pathogenic lifestyle of Synchytrium endobioticum.</title>
        <authorList>
            <person name="van de Vossenberg B.T.L.H."/>
            <person name="Warris S."/>
            <person name="Nguyen H.D.T."/>
            <person name="van Gent-Pelzer M.P.E."/>
            <person name="Joly D.L."/>
            <person name="van de Geest H.C."/>
            <person name="Bonants P.J.M."/>
            <person name="Smith D.S."/>
            <person name="Levesque C.A."/>
            <person name="van der Lee T.A.J."/>
        </authorList>
    </citation>
    <scope>NUCLEOTIDE SEQUENCE [LARGE SCALE GENOMIC DNA]</scope>
    <source>
        <strain evidence="6 8">LEV6574</strain>
        <strain evidence="5 7">MB42</strain>
    </source>
</reference>
<dbReference type="SUPFAM" id="SSF52113">
    <property type="entry name" value="BRCT domain"/>
    <property type="match status" value="1"/>
</dbReference>
<dbReference type="AlphaFoldDB" id="A0A507D5I2"/>
<keyword evidence="2" id="KW-0227">DNA damage</keyword>
<dbReference type="Gene3D" id="3.40.50.10190">
    <property type="entry name" value="BRCT domain"/>
    <property type="match status" value="1"/>
</dbReference>
<feature type="domain" description="BRCT" evidence="4">
    <location>
        <begin position="48"/>
        <end position="132"/>
    </location>
</feature>
<comment type="subcellular location">
    <subcellularLocation>
        <location evidence="1">Nucleus</location>
    </subcellularLocation>
</comment>
<dbReference type="Pfam" id="PF16770">
    <property type="entry name" value="RTT107_BRCT_5"/>
    <property type="match status" value="1"/>
</dbReference>
<dbReference type="OrthoDB" id="342264at2759"/>
<dbReference type="GO" id="GO:0006974">
    <property type="term" value="P:DNA damage response"/>
    <property type="evidence" value="ECO:0007669"/>
    <property type="project" value="UniProtKB-KW"/>
</dbReference>
<dbReference type="Proteomes" id="UP000320475">
    <property type="component" value="Unassembled WGS sequence"/>
</dbReference>
<dbReference type="GO" id="GO:0005634">
    <property type="term" value="C:nucleus"/>
    <property type="evidence" value="ECO:0007669"/>
    <property type="project" value="UniProtKB-SubCell"/>
</dbReference>
<dbReference type="EMBL" id="QEAM01000019">
    <property type="protein sequence ID" value="TPX50340.1"/>
    <property type="molecule type" value="Genomic_DNA"/>
</dbReference>
<dbReference type="PROSITE" id="PS50172">
    <property type="entry name" value="BRCT"/>
    <property type="match status" value="1"/>
</dbReference>
<protein>
    <recommendedName>
        <fullName evidence="4">BRCT domain-containing protein</fullName>
    </recommendedName>
</protein>
<dbReference type="EMBL" id="QEAN01000133">
    <property type="protein sequence ID" value="TPX46527.1"/>
    <property type="molecule type" value="Genomic_DNA"/>
</dbReference>
<keyword evidence="3" id="KW-0539">Nucleus</keyword>
<evidence type="ECO:0000256" key="1">
    <source>
        <dbReference type="ARBA" id="ARBA00004123"/>
    </source>
</evidence>
<dbReference type="InterPro" id="IPR036420">
    <property type="entry name" value="BRCT_dom_sf"/>
</dbReference>
<evidence type="ECO:0000313" key="6">
    <source>
        <dbReference type="EMBL" id="TPX50340.1"/>
    </source>
</evidence>
<comment type="caution">
    <text evidence="5">The sequence shown here is derived from an EMBL/GenBank/DDBJ whole genome shotgun (WGS) entry which is preliminary data.</text>
</comment>
<gene>
    <name evidence="6" type="ORF">SeLEV6574_g00937</name>
    <name evidence="5" type="ORF">SeMB42_g03657</name>
</gene>
<evidence type="ECO:0000256" key="2">
    <source>
        <dbReference type="ARBA" id="ARBA00022763"/>
    </source>
</evidence>
<sequence>MGESEVVTRRNQRHVRLKGLDMVVRIPVERKIAKRREHDNGASRVESESIRFMCTGFHDYDRDIVEEILQEMGATLTEEVQECTHLICKRFTRSSNMLLGLSLPNVKYIVGLEWVDVCRRKAEFVDPAGYLLRDPEKEGVIGFKIETSLKSASRGKVFRNLKFLIARPHTDSADVDSWQKLIEANNGTVFLVDTYAQWQQHLDQPKPNEIFVIEGPRALDMTTRMLIKQYGIKVNYLVRI</sequence>
<evidence type="ECO:0000259" key="4">
    <source>
        <dbReference type="PROSITE" id="PS50172"/>
    </source>
</evidence>
<organism evidence="5 7">
    <name type="scientific">Synchytrium endobioticum</name>
    <dbReference type="NCBI Taxonomy" id="286115"/>
    <lineage>
        <taxon>Eukaryota</taxon>
        <taxon>Fungi</taxon>
        <taxon>Fungi incertae sedis</taxon>
        <taxon>Chytridiomycota</taxon>
        <taxon>Chytridiomycota incertae sedis</taxon>
        <taxon>Chytridiomycetes</taxon>
        <taxon>Synchytriales</taxon>
        <taxon>Synchytriaceae</taxon>
        <taxon>Synchytrium</taxon>
    </lineage>
</organism>
<evidence type="ECO:0000313" key="5">
    <source>
        <dbReference type="EMBL" id="TPX46527.1"/>
    </source>
</evidence>
<dbReference type="Proteomes" id="UP000317494">
    <property type="component" value="Unassembled WGS sequence"/>
</dbReference>
<dbReference type="InterPro" id="IPR051579">
    <property type="entry name" value="DDR_Transcriptional_Reg"/>
</dbReference>
<dbReference type="PANTHER" id="PTHR23196:SF1">
    <property type="entry name" value="PAX-INTERACTING PROTEIN 1"/>
    <property type="match status" value="1"/>
</dbReference>
<name>A0A507D5I2_9FUNG</name>
<dbReference type="VEuPathDB" id="FungiDB:SeMB42_g03657"/>
<dbReference type="InterPro" id="IPR001357">
    <property type="entry name" value="BRCT_dom"/>
</dbReference>
<evidence type="ECO:0000256" key="3">
    <source>
        <dbReference type="ARBA" id="ARBA00023242"/>
    </source>
</evidence>
<evidence type="ECO:0000313" key="8">
    <source>
        <dbReference type="Proteomes" id="UP000320475"/>
    </source>
</evidence>
<accession>A0A507D5I2</accession>
<keyword evidence="7" id="KW-1185">Reference proteome</keyword>
<dbReference type="PANTHER" id="PTHR23196">
    <property type="entry name" value="PAX TRANSCRIPTION ACTIVATION DOMAIN INTERACTING PROTEIN"/>
    <property type="match status" value="1"/>
</dbReference>
<proteinExistence type="predicted"/>
<evidence type="ECO:0000313" key="7">
    <source>
        <dbReference type="Proteomes" id="UP000317494"/>
    </source>
</evidence>
<dbReference type="STRING" id="286115.A0A507D5I2"/>